<protein>
    <submittedName>
        <fullName evidence="1">Uncharacterized protein</fullName>
    </submittedName>
</protein>
<evidence type="ECO:0000313" key="1">
    <source>
        <dbReference type="EMBL" id="NOJ47816.1"/>
    </source>
</evidence>
<dbReference type="AlphaFoldDB" id="A0A7Y4H561"/>
<dbReference type="RefSeq" id="WP_171710718.1">
    <property type="nucleotide sequence ID" value="NZ_JAAVLW010000005.1"/>
</dbReference>
<accession>A0A7Y4H561</accession>
<name>A0A7Y4H561_9BRAD</name>
<dbReference type="EMBL" id="JAAVLW010000005">
    <property type="protein sequence ID" value="NOJ47816.1"/>
    <property type="molecule type" value="Genomic_DNA"/>
</dbReference>
<proteinExistence type="predicted"/>
<sequence>MKLLRLATIAIICIGAVVLAYRMAYPSLTLRYRLTLEAEVDGQPKSGSGVIEVTYTKQPQIAAQPELSVSFRGEAVVLDLGKRGTLFALLKPDTDSRSGPEWIVLRAFDFPGGSLPRLVEEGIKQLRRLSGKRELPLGSLPMLVRFRDMNDPLTAERVRPDIAEQFGSGARLTRATLEIVPTGIWPFNSFGISGEQLTRVVQGRLSWLHRLNGGYIDGEFTSRNAPLGLHGGDFQRS</sequence>
<evidence type="ECO:0000313" key="2">
    <source>
        <dbReference type="Proteomes" id="UP000528734"/>
    </source>
</evidence>
<keyword evidence="2" id="KW-1185">Reference proteome</keyword>
<gene>
    <name evidence="1" type="ORF">HCN50_16435</name>
</gene>
<comment type="caution">
    <text evidence="1">The sequence shown here is derived from an EMBL/GenBank/DDBJ whole genome shotgun (WGS) entry which is preliminary data.</text>
</comment>
<organism evidence="1 2">
    <name type="scientific">Bradyrhizobium archetypum</name>
    <dbReference type="NCBI Taxonomy" id="2721160"/>
    <lineage>
        <taxon>Bacteria</taxon>
        <taxon>Pseudomonadati</taxon>
        <taxon>Pseudomonadota</taxon>
        <taxon>Alphaproteobacteria</taxon>
        <taxon>Hyphomicrobiales</taxon>
        <taxon>Nitrobacteraceae</taxon>
        <taxon>Bradyrhizobium</taxon>
    </lineage>
</organism>
<dbReference type="Proteomes" id="UP000528734">
    <property type="component" value="Unassembled WGS sequence"/>
</dbReference>
<reference evidence="1 2" key="1">
    <citation type="submission" date="2020-03" db="EMBL/GenBank/DDBJ databases">
        <title>Bradyrhizobium diversity isolated from nodules of Muelleranthus trifoliolatus.</title>
        <authorList>
            <person name="Klepa M."/>
            <person name="Helene L."/>
            <person name="Hungria M."/>
        </authorList>
    </citation>
    <scope>NUCLEOTIDE SEQUENCE [LARGE SCALE GENOMIC DNA]</scope>
    <source>
        <strain evidence="1 2">WSM 1744</strain>
    </source>
</reference>